<keyword evidence="3" id="KW-1185">Reference proteome</keyword>
<evidence type="ECO:0000259" key="1">
    <source>
        <dbReference type="PROSITE" id="PS50801"/>
    </source>
</evidence>
<proteinExistence type="predicted"/>
<evidence type="ECO:0000313" key="2">
    <source>
        <dbReference type="EMBL" id="QQP86501.1"/>
    </source>
</evidence>
<dbReference type="CDD" id="cd07043">
    <property type="entry name" value="STAS_anti-anti-sigma_factors"/>
    <property type="match status" value="1"/>
</dbReference>
<dbReference type="RefSeq" id="WP_201094637.1">
    <property type="nucleotide sequence ID" value="NZ_CP067393.1"/>
</dbReference>
<gene>
    <name evidence="2" type="ORF">JHT90_04475</name>
</gene>
<dbReference type="AlphaFoldDB" id="A0A974NGW5"/>
<dbReference type="SUPFAM" id="SSF52091">
    <property type="entry name" value="SpoIIaa-like"/>
    <property type="match status" value="1"/>
</dbReference>
<reference evidence="2 3" key="1">
    <citation type="submission" date="2021-01" db="EMBL/GenBank/DDBJ databases">
        <title>Entomomonas sp. F2A isolated from a house cricket (Acheta domesticus).</title>
        <authorList>
            <person name="Spergser J."/>
            <person name="Busse H.-J."/>
        </authorList>
    </citation>
    <scope>NUCLEOTIDE SEQUENCE [LARGE SCALE GENOMIC DNA]</scope>
    <source>
        <strain evidence="2 3">F2A</strain>
    </source>
</reference>
<dbReference type="EMBL" id="CP067393">
    <property type="protein sequence ID" value="QQP86501.1"/>
    <property type="molecule type" value="Genomic_DNA"/>
</dbReference>
<feature type="domain" description="STAS" evidence="1">
    <location>
        <begin position="8"/>
        <end position="126"/>
    </location>
</feature>
<organism evidence="2 3">
    <name type="scientific">Entomomonas asaccharolytica</name>
    <dbReference type="NCBI Taxonomy" id="2785331"/>
    <lineage>
        <taxon>Bacteria</taxon>
        <taxon>Pseudomonadati</taxon>
        <taxon>Pseudomonadota</taxon>
        <taxon>Gammaproteobacteria</taxon>
        <taxon>Pseudomonadales</taxon>
        <taxon>Pseudomonadaceae</taxon>
        <taxon>Entomomonas</taxon>
    </lineage>
</organism>
<dbReference type="PANTHER" id="PTHR33495">
    <property type="entry name" value="ANTI-SIGMA FACTOR ANTAGONIST TM_1081-RELATED-RELATED"/>
    <property type="match status" value="1"/>
</dbReference>
<dbReference type="InterPro" id="IPR002645">
    <property type="entry name" value="STAS_dom"/>
</dbReference>
<evidence type="ECO:0000313" key="3">
    <source>
        <dbReference type="Proteomes" id="UP000595278"/>
    </source>
</evidence>
<dbReference type="Pfam" id="PF01740">
    <property type="entry name" value="STAS"/>
    <property type="match status" value="1"/>
</dbReference>
<dbReference type="PROSITE" id="PS50801">
    <property type="entry name" value="STAS"/>
    <property type="match status" value="1"/>
</dbReference>
<dbReference type="InterPro" id="IPR014557">
    <property type="entry name" value="UCP029548_STAS-type"/>
</dbReference>
<sequence>MSIEHSTGKILYTEQDDLFVLKLTGDVRLTLCTALDTAISKLFAENKFKGVTLDLTEAVSLDSTTLGLLAKLSILAKQSINVLPTLETSNEDIIRLLDSMGIKDSFNITEGKQEQWLDLKDLTSDVCSEAFVKEKVLEAHKILMDVNDNNKAAFKDLVSTLEAQ</sequence>
<dbReference type="PANTHER" id="PTHR33495:SF2">
    <property type="entry name" value="ANTI-SIGMA FACTOR ANTAGONIST TM_1081-RELATED"/>
    <property type="match status" value="1"/>
</dbReference>
<protein>
    <submittedName>
        <fullName evidence="2">Anti-sigma factor antagonist</fullName>
    </submittedName>
</protein>
<dbReference type="KEGG" id="eaz:JHT90_04475"/>
<dbReference type="Proteomes" id="UP000595278">
    <property type="component" value="Chromosome"/>
</dbReference>
<dbReference type="GO" id="GO:0043856">
    <property type="term" value="F:anti-sigma factor antagonist activity"/>
    <property type="evidence" value="ECO:0007669"/>
    <property type="project" value="TreeGrafter"/>
</dbReference>
<dbReference type="InterPro" id="IPR036513">
    <property type="entry name" value="STAS_dom_sf"/>
</dbReference>
<accession>A0A974NGW5</accession>
<dbReference type="Gene3D" id="3.30.750.24">
    <property type="entry name" value="STAS domain"/>
    <property type="match status" value="1"/>
</dbReference>
<name>A0A974NGW5_9GAMM</name>
<dbReference type="PIRSF" id="PIRSF029548">
    <property type="entry name" value="UCP029548"/>
    <property type="match status" value="1"/>
</dbReference>